<dbReference type="PANTHER" id="PTHR17224">
    <property type="entry name" value="PEPTIDYL-TRNA HYDROLASE"/>
    <property type="match status" value="1"/>
</dbReference>
<evidence type="ECO:0000256" key="7">
    <source>
        <dbReference type="HAMAP-Rule" id="MF_00083"/>
    </source>
</evidence>
<comment type="subunit">
    <text evidence="7">Monomer.</text>
</comment>
<feature type="binding site" evidence="7">
    <location>
        <position position="15"/>
    </location>
    <ligand>
        <name>tRNA</name>
        <dbReference type="ChEBI" id="CHEBI:17843"/>
    </ligand>
</feature>
<dbReference type="PROSITE" id="PS01195">
    <property type="entry name" value="PEPT_TRNA_HYDROL_1"/>
    <property type="match status" value="1"/>
</dbReference>
<dbReference type="InterPro" id="IPR036416">
    <property type="entry name" value="Pept_tRNA_hydro_sf"/>
</dbReference>
<comment type="function">
    <text evidence="7">Hydrolyzes ribosome-free peptidyl-tRNAs (with 1 or more amino acids incorporated), which drop off the ribosome during protein synthesis, or as a result of ribosome stalling.</text>
</comment>
<dbReference type="InterPro" id="IPR001328">
    <property type="entry name" value="Pept_tRNA_hydro"/>
</dbReference>
<feature type="binding site" evidence="7">
    <location>
        <position position="66"/>
    </location>
    <ligand>
        <name>tRNA</name>
        <dbReference type="ChEBI" id="CHEBI:17843"/>
    </ligand>
</feature>
<feature type="active site" description="Proton acceptor" evidence="7">
    <location>
        <position position="20"/>
    </location>
</feature>
<dbReference type="InterPro" id="IPR018171">
    <property type="entry name" value="Pept_tRNA_hydro_CS"/>
</dbReference>
<name>A0ABZ2YDB3_9BACT</name>
<keyword evidence="2 7" id="KW-0820">tRNA-binding</keyword>
<protein>
    <recommendedName>
        <fullName evidence="6 7">Peptidyl-tRNA hydrolase</fullName>
        <shortName evidence="7">Pth</shortName>
        <ecNumber evidence="1 7">3.1.1.29</ecNumber>
    </recommendedName>
</protein>
<organism evidence="10 11">
    <name type="scientific">Thermatribacter velox</name>
    <dbReference type="NCBI Taxonomy" id="3039681"/>
    <lineage>
        <taxon>Bacteria</taxon>
        <taxon>Pseudomonadati</taxon>
        <taxon>Atribacterota</taxon>
        <taxon>Atribacteria</taxon>
        <taxon>Atribacterales</taxon>
        <taxon>Thermatribacteraceae</taxon>
        <taxon>Thermatribacter</taxon>
    </lineage>
</organism>
<dbReference type="Proteomes" id="UP001461341">
    <property type="component" value="Chromosome"/>
</dbReference>
<comment type="catalytic activity">
    <reaction evidence="7 8">
        <text>an N-acyl-L-alpha-aminoacyl-tRNA + H2O = an N-acyl-L-amino acid + a tRNA + H(+)</text>
        <dbReference type="Rhea" id="RHEA:54448"/>
        <dbReference type="Rhea" id="RHEA-COMP:10123"/>
        <dbReference type="Rhea" id="RHEA-COMP:13883"/>
        <dbReference type="ChEBI" id="CHEBI:15377"/>
        <dbReference type="ChEBI" id="CHEBI:15378"/>
        <dbReference type="ChEBI" id="CHEBI:59874"/>
        <dbReference type="ChEBI" id="CHEBI:78442"/>
        <dbReference type="ChEBI" id="CHEBI:138191"/>
        <dbReference type="EC" id="3.1.1.29"/>
    </reaction>
</comment>
<comment type="subcellular location">
    <subcellularLocation>
        <location evidence="7">Cytoplasm</location>
    </subcellularLocation>
</comment>
<sequence>MPYLVVGLGNPGEKYALTRHNVGFRVVDRIACKEKVCFSKTPYYCFSIFKTGNQEVFLIKPLTYMNRSGVAMQAFLEDQAFTVDDPQKIIVVHDEIDLPPGTLRIKRGGGTAGHRGLNSLVEALNTQDFVRVRVGIGKPERKEFMVDYVLGIPSDAQEMLLLERAEQKAVEAIYCILQEGIQKAMNIYNAKREELSEESSDAKI</sequence>
<comment type="function">
    <text evidence="7">Catalyzes the release of premature peptidyl moieties from peptidyl-tRNA molecules trapped in stalled 50S ribosomal subunits, and thus maintains levels of free tRNAs and 50S ribosomes.</text>
</comment>
<feature type="site" description="Discriminates between blocked and unblocked aminoacyl-tRNA" evidence="7">
    <location>
        <position position="10"/>
    </location>
</feature>
<evidence type="ECO:0000313" key="11">
    <source>
        <dbReference type="Proteomes" id="UP001461341"/>
    </source>
</evidence>
<evidence type="ECO:0000256" key="6">
    <source>
        <dbReference type="ARBA" id="ARBA00050038"/>
    </source>
</evidence>
<evidence type="ECO:0000256" key="3">
    <source>
        <dbReference type="ARBA" id="ARBA00022801"/>
    </source>
</evidence>
<evidence type="ECO:0000256" key="5">
    <source>
        <dbReference type="ARBA" id="ARBA00038063"/>
    </source>
</evidence>
<gene>
    <name evidence="7 10" type="primary">pth</name>
    <name evidence="10" type="ORF">QBE54_11340</name>
</gene>
<comment type="similarity">
    <text evidence="5 7 9">Belongs to the PTH family.</text>
</comment>
<comment type="caution">
    <text evidence="7">Lacks conserved residue(s) required for the propagation of feature annotation.</text>
</comment>
<dbReference type="SUPFAM" id="SSF53178">
    <property type="entry name" value="Peptidyl-tRNA hydrolase-like"/>
    <property type="match status" value="1"/>
</dbReference>
<keyword evidence="11" id="KW-1185">Reference proteome</keyword>
<evidence type="ECO:0000313" key="10">
    <source>
        <dbReference type="EMBL" id="WZL76146.1"/>
    </source>
</evidence>
<dbReference type="NCBIfam" id="TIGR00447">
    <property type="entry name" value="pth"/>
    <property type="match status" value="1"/>
</dbReference>
<dbReference type="Gene3D" id="3.40.50.1470">
    <property type="entry name" value="Peptidyl-tRNA hydrolase"/>
    <property type="match status" value="1"/>
</dbReference>
<evidence type="ECO:0000256" key="4">
    <source>
        <dbReference type="ARBA" id="ARBA00022884"/>
    </source>
</evidence>
<evidence type="ECO:0000256" key="9">
    <source>
        <dbReference type="RuleBase" id="RU004320"/>
    </source>
</evidence>
<evidence type="ECO:0000256" key="1">
    <source>
        <dbReference type="ARBA" id="ARBA00013260"/>
    </source>
</evidence>
<keyword evidence="4 7" id="KW-0694">RNA-binding</keyword>
<dbReference type="PANTHER" id="PTHR17224:SF1">
    <property type="entry name" value="PEPTIDYL-TRNA HYDROLASE"/>
    <property type="match status" value="1"/>
</dbReference>
<reference evidence="10 11" key="1">
    <citation type="submission" date="2023-03" db="EMBL/GenBank/DDBJ databases">
        <title>Novel Species.</title>
        <authorList>
            <person name="Ma S."/>
        </authorList>
    </citation>
    <scope>NUCLEOTIDE SEQUENCE [LARGE SCALE GENOMIC DNA]</scope>
    <source>
        <strain evidence="10 11">B11</strain>
    </source>
</reference>
<feature type="site" description="Stabilizes the basic form of H active site to accept a proton" evidence="7">
    <location>
        <position position="94"/>
    </location>
</feature>
<dbReference type="EC" id="3.1.1.29" evidence="1 7"/>
<dbReference type="CDD" id="cd00462">
    <property type="entry name" value="PTH"/>
    <property type="match status" value="1"/>
</dbReference>
<dbReference type="HAMAP" id="MF_00083">
    <property type="entry name" value="Pept_tRNA_hydro_bact"/>
    <property type="match status" value="1"/>
</dbReference>
<evidence type="ECO:0000256" key="2">
    <source>
        <dbReference type="ARBA" id="ARBA00022555"/>
    </source>
</evidence>
<accession>A0ABZ2YDB3</accession>
<dbReference type="RefSeq" id="WP_369018304.1">
    <property type="nucleotide sequence ID" value="NZ_CP121689.1"/>
</dbReference>
<proteinExistence type="inferred from homology"/>
<dbReference type="EMBL" id="CP121689">
    <property type="protein sequence ID" value="WZL76146.1"/>
    <property type="molecule type" value="Genomic_DNA"/>
</dbReference>
<dbReference type="Pfam" id="PF01195">
    <property type="entry name" value="Pept_tRNA_hydro"/>
    <property type="match status" value="1"/>
</dbReference>
<feature type="binding site" evidence="7">
    <location>
        <position position="64"/>
    </location>
    <ligand>
        <name>tRNA</name>
        <dbReference type="ChEBI" id="CHEBI:17843"/>
    </ligand>
</feature>
<keyword evidence="3 7" id="KW-0378">Hydrolase</keyword>
<dbReference type="GO" id="GO:0004045">
    <property type="term" value="F:peptidyl-tRNA hydrolase activity"/>
    <property type="evidence" value="ECO:0007669"/>
    <property type="project" value="UniProtKB-EC"/>
</dbReference>
<keyword evidence="7" id="KW-0963">Cytoplasm</keyword>
<evidence type="ECO:0000256" key="8">
    <source>
        <dbReference type="RuleBase" id="RU000673"/>
    </source>
</evidence>